<gene>
    <name evidence="2" type="ORF">BW900_25555</name>
    <name evidence="3" type="ORF">BWGO95_01040</name>
</gene>
<protein>
    <recommendedName>
        <fullName evidence="6">Group-specific protein</fullName>
    </recommendedName>
</protein>
<evidence type="ECO:0000313" key="2">
    <source>
        <dbReference type="EMBL" id="OOR03690.1"/>
    </source>
</evidence>
<keyword evidence="1" id="KW-1133">Transmembrane helix</keyword>
<sequence>MKKTIEKILKDIIDSTSITDMCDRNVCHWLQPVVDTIVFPEYYLFSSTHLKENIISLLIVLGVLLIFGLIVEEMMKRIFRKNEEKYMWVHKIFVKVIVAFLLFYSMKTIIYFIALKHH</sequence>
<dbReference type="Proteomes" id="UP000195696">
    <property type="component" value="Unassembled WGS sequence"/>
</dbReference>
<dbReference type="AlphaFoldDB" id="A0A1C4B7R0"/>
<keyword evidence="1" id="KW-0812">Transmembrane</keyword>
<evidence type="ECO:0000313" key="5">
    <source>
        <dbReference type="Proteomes" id="UP000195696"/>
    </source>
</evidence>
<dbReference type="RefSeq" id="WP_002011228.1">
    <property type="nucleotide sequence ID" value="NZ_CM000719.1"/>
</dbReference>
<evidence type="ECO:0008006" key="6">
    <source>
        <dbReference type="Google" id="ProtNLM"/>
    </source>
</evidence>
<feature type="transmembrane region" description="Helical" evidence="1">
    <location>
        <begin position="92"/>
        <end position="114"/>
    </location>
</feature>
<dbReference type="Proteomes" id="UP000190696">
    <property type="component" value="Unassembled WGS sequence"/>
</dbReference>
<evidence type="ECO:0000313" key="4">
    <source>
        <dbReference type="Proteomes" id="UP000190696"/>
    </source>
</evidence>
<proteinExistence type="predicted"/>
<evidence type="ECO:0000256" key="1">
    <source>
        <dbReference type="SAM" id="Phobius"/>
    </source>
</evidence>
<organism evidence="2 4">
    <name type="scientific">Bacillus mycoides</name>
    <dbReference type="NCBI Taxonomy" id="1405"/>
    <lineage>
        <taxon>Bacteria</taxon>
        <taxon>Bacillati</taxon>
        <taxon>Bacillota</taxon>
        <taxon>Bacilli</taxon>
        <taxon>Bacillales</taxon>
        <taxon>Bacillaceae</taxon>
        <taxon>Bacillus</taxon>
        <taxon>Bacillus cereus group</taxon>
    </lineage>
</organism>
<name>A0A1C4B7R0_BACMY</name>
<reference evidence="3 5" key="1">
    <citation type="submission" date="2016-08" db="EMBL/GenBank/DDBJ databases">
        <authorList>
            <person name="Seilhamer J.J."/>
        </authorList>
    </citation>
    <scope>NUCLEOTIDE SEQUENCE [LARGE SCALE GENOMIC DNA]</scope>
    <source>
        <strain evidence="3 5">SDA_GO95</strain>
    </source>
</reference>
<feature type="transmembrane region" description="Helical" evidence="1">
    <location>
        <begin position="54"/>
        <end position="71"/>
    </location>
</feature>
<keyword evidence="1" id="KW-0472">Membrane</keyword>
<accession>A0A1C4B7R0</accession>
<accession>C2PSK5</accession>
<evidence type="ECO:0000313" key="3">
    <source>
        <dbReference type="EMBL" id="SCB66920.1"/>
    </source>
</evidence>
<dbReference type="EMBL" id="FMAK01000023">
    <property type="protein sequence ID" value="SCB66920.1"/>
    <property type="molecule type" value="Genomic_DNA"/>
</dbReference>
<reference evidence="2 4" key="2">
    <citation type="submission" date="2017-01" db="EMBL/GenBank/DDBJ databases">
        <title>Bacillus cereus isolates.</title>
        <authorList>
            <person name="Beno S.M."/>
        </authorList>
    </citation>
    <scope>NUCLEOTIDE SEQUENCE [LARGE SCALE GENOMIC DNA]</scope>
    <source>
        <strain evidence="2 4">FSL W7-1108</strain>
    </source>
</reference>
<dbReference type="EMBL" id="MUAI01000036">
    <property type="protein sequence ID" value="OOR03690.1"/>
    <property type="molecule type" value="Genomic_DNA"/>
</dbReference>